<dbReference type="Proteomes" id="UP000007875">
    <property type="component" value="Unassembled WGS sequence"/>
</dbReference>
<evidence type="ECO:0000313" key="2">
    <source>
        <dbReference type="Ensembl" id="ENSCSAVP00000015920.1"/>
    </source>
</evidence>
<keyword evidence="3" id="KW-1185">Reference proteome</keyword>
<reference evidence="2" key="3">
    <citation type="submission" date="2025-09" db="UniProtKB">
        <authorList>
            <consortium name="Ensembl"/>
        </authorList>
    </citation>
    <scope>IDENTIFICATION</scope>
</reference>
<reference evidence="3" key="1">
    <citation type="submission" date="2003-08" db="EMBL/GenBank/DDBJ databases">
        <authorList>
            <person name="Birren B."/>
            <person name="Nusbaum C."/>
            <person name="Abebe A."/>
            <person name="Abouelleil A."/>
            <person name="Adekoya E."/>
            <person name="Ait-zahra M."/>
            <person name="Allen N."/>
            <person name="Allen T."/>
            <person name="An P."/>
            <person name="Anderson M."/>
            <person name="Anderson S."/>
            <person name="Arachchi H."/>
            <person name="Armbruster J."/>
            <person name="Bachantsang P."/>
            <person name="Baldwin J."/>
            <person name="Barry A."/>
            <person name="Bayul T."/>
            <person name="Blitshsteyn B."/>
            <person name="Bloom T."/>
            <person name="Blye J."/>
            <person name="Boguslavskiy L."/>
            <person name="Borowsky M."/>
            <person name="Boukhgalter B."/>
            <person name="Brunache A."/>
            <person name="Butler J."/>
            <person name="Calixte N."/>
            <person name="Calvo S."/>
            <person name="Camarata J."/>
            <person name="Campo K."/>
            <person name="Chang J."/>
            <person name="Cheshatsang Y."/>
            <person name="Citroen M."/>
            <person name="Collymore A."/>
            <person name="Considine T."/>
            <person name="Cook A."/>
            <person name="Cooke P."/>
            <person name="Corum B."/>
            <person name="Cuomo C."/>
            <person name="David R."/>
            <person name="Dawoe T."/>
            <person name="Degray S."/>
            <person name="Dodge S."/>
            <person name="Dooley K."/>
            <person name="Dorje P."/>
            <person name="Dorjee K."/>
            <person name="Dorris L."/>
            <person name="Duffey N."/>
            <person name="Dupes A."/>
            <person name="Elkins T."/>
            <person name="Engels R."/>
            <person name="Erickson J."/>
            <person name="Farina A."/>
            <person name="Faro S."/>
            <person name="Ferreira P."/>
            <person name="Fischer H."/>
            <person name="Fitzgerald M."/>
            <person name="Foley K."/>
            <person name="Gage D."/>
            <person name="Galagan J."/>
            <person name="Gearin G."/>
            <person name="Gnerre S."/>
            <person name="Gnirke A."/>
            <person name="Goyette A."/>
            <person name="Graham J."/>
            <person name="Grandbois E."/>
            <person name="Gyaltsen K."/>
            <person name="Hafez N."/>
            <person name="Hagopian D."/>
            <person name="Hagos B."/>
            <person name="Hall J."/>
            <person name="Hatcher B."/>
            <person name="Heller A."/>
            <person name="Higgins H."/>
            <person name="Honan T."/>
            <person name="Horn A."/>
            <person name="Houde N."/>
            <person name="Hughes L."/>
            <person name="Hulme W."/>
            <person name="Husby E."/>
            <person name="Iliev I."/>
            <person name="Jaffe D."/>
            <person name="Jones C."/>
            <person name="Kamal M."/>
            <person name="Kamat A."/>
            <person name="Kamvysselis M."/>
            <person name="Karlsson E."/>
            <person name="Kells C."/>
            <person name="Kieu A."/>
            <person name="Kisner P."/>
            <person name="Kodira C."/>
            <person name="Kulbokas E."/>
            <person name="Labutti K."/>
            <person name="Lama D."/>
            <person name="Landers T."/>
            <person name="Leger J."/>
            <person name="Levine S."/>
            <person name="Lewis D."/>
            <person name="Lewis T."/>
            <person name="Lindblad-toh K."/>
            <person name="Liu X."/>
            <person name="Lokyitsang T."/>
            <person name="Lokyitsang Y."/>
            <person name="Lucien O."/>
            <person name="Lui A."/>
            <person name="Ma L.J."/>
            <person name="Mabbitt R."/>
            <person name="Macdonald J."/>
            <person name="Maclean C."/>
            <person name="Major J."/>
            <person name="Manning J."/>
            <person name="Marabella R."/>
            <person name="Maru K."/>
            <person name="Matthews C."/>
            <person name="Mauceli E."/>
            <person name="Mccarthy M."/>
            <person name="Mcdonough S."/>
            <person name="Mcghee T."/>
            <person name="Meldrim J."/>
            <person name="Meneus L."/>
            <person name="Mesirov J."/>
            <person name="Mihalev A."/>
            <person name="Mihova T."/>
            <person name="Mikkelsen T."/>
            <person name="Mlenga V."/>
            <person name="Moru K."/>
            <person name="Mozes J."/>
            <person name="Mulrain L."/>
            <person name="Munson G."/>
            <person name="Naylor J."/>
            <person name="Newes C."/>
            <person name="Nguyen C."/>
            <person name="Nguyen N."/>
            <person name="Nguyen T."/>
            <person name="Nicol R."/>
            <person name="Nielsen C."/>
            <person name="Nizzari M."/>
            <person name="Norbu C."/>
            <person name="Norbu N."/>
            <person name="O'donnell P."/>
            <person name="Okoawo O."/>
            <person name="O'leary S."/>
            <person name="Omotosho B."/>
            <person name="O'neill K."/>
            <person name="Osman S."/>
            <person name="Parker S."/>
            <person name="Perrin D."/>
            <person name="Phunkhang P."/>
            <person name="Piqani B."/>
            <person name="Purcell S."/>
            <person name="Rachupka T."/>
            <person name="Ramasamy U."/>
            <person name="Rameau R."/>
            <person name="Ray V."/>
            <person name="Raymond C."/>
            <person name="Retta R."/>
            <person name="Richardson S."/>
            <person name="Rise C."/>
            <person name="Rodriguez J."/>
            <person name="Rogers J."/>
            <person name="Rogov P."/>
            <person name="Rutman M."/>
            <person name="Schupbach R."/>
            <person name="Seaman C."/>
            <person name="Settipalli S."/>
            <person name="Sharpe T."/>
            <person name="Sheridan J."/>
            <person name="Sherpa N."/>
            <person name="Shi J."/>
            <person name="Smirnov S."/>
            <person name="Smith C."/>
            <person name="Sougnez C."/>
            <person name="Spencer B."/>
            <person name="Stalker J."/>
            <person name="Stange-thomann N."/>
            <person name="Stavropoulos S."/>
            <person name="Stetson K."/>
            <person name="Stone C."/>
            <person name="Stone S."/>
            <person name="Stubbs M."/>
            <person name="Talamas J."/>
            <person name="Tchuinga P."/>
            <person name="Tenzing P."/>
            <person name="Tesfaye S."/>
            <person name="Theodore J."/>
            <person name="Thoulutsang Y."/>
            <person name="Topham K."/>
            <person name="Towey S."/>
            <person name="Tsamla T."/>
            <person name="Tsomo N."/>
            <person name="Vallee D."/>
            <person name="Vassiliev H."/>
            <person name="Venkataraman V."/>
            <person name="Vinson J."/>
            <person name="Vo A."/>
            <person name="Wade C."/>
            <person name="Wang S."/>
            <person name="Wangchuk T."/>
            <person name="Wangdi T."/>
            <person name="Whittaker C."/>
            <person name="Wilkinson J."/>
            <person name="Wu Y."/>
            <person name="Wyman D."/>
            <person name="Yadav S."/>
            <person name="Yang S."/>
            <person name="Yang X."/>
            <person name="Yeager S."/>
            <person name="Yee E."/>
            <person name="Young G."/>
            <person name="Zainoun J."/>
            <person name="Zembeck L."/>
            <person name="Zimmer A."/>
            <person name="Zody M."/>
            <person name="Lander E."/>
        </authorList>
    </citation>
    <scope>NUCLEOTIDE SEQUENCE [LARGE SCALE GENOMIC DNA]</scope>
</reference>
<sequence>MAARPSSSMRGRPPTGSMGRPPSSLRMGTGRPGTRSGQPGGASSVFGAGIKVQDRPMTQQGLSGMKTGKSGVSASNPGPDILAR</sequence>
<name>H2ZEA4_CIOSA</name>
<dbReference type="InParanoid" id="H2ZEA4"/>
<dbReference type="STRING" id="51511.ENSCSAVP00000015920"/>
<dbReference type="Ensembl" id="ENSCSAVT00000016099.1">
    <property type="protein sequence ID" value="ENSCSAVP00000015920.1"/>
    <property type="gene ID" value="ENSCSAVG00000009367.1"/>
</dbReference>
<accession>H2ZEA4</accession>
<organism evidence="2 3">
    <name type="scientific">Ciona savignyi</name>
    <name type="common">Pacific transparent sea squirt</name>
    <dbReference type="NCBI Taxonomy" id="51511"/>
    <lineage>
        <taxon>Eukaryota</taxon>
        <taxon>Metazoa</taxon>
        <taxon>Chordata</taxon>
        <taxon>Tunicata</taxon>
        <taxon>Ascidiacea</taxon>
        <taxon>Phlebobranchia</taxon>
        <taxon>Cionidae</taxon>
        <taxon>Ciona</taxon>
    </lineage>
</organism>
<protein>
    <submittedName>
        <fullName evidence="2">Uncharacterized protein</fullName>
    </submittedName>
</protein>
<reference evidence="2" key="2">
    <citation type="submission" date="2025-08" db="UniProtKB">
        <authorList>
            <consortium name="Ensembl"/>
        </authorList>
    </citation>
    <scope>IDENTIFICATION</scope>
</reference>
<proteinExistence type="predicted"/>
<dbReference type="AlphaFoldDB" id="H2ZEA4"/>
<feature type="region of interest" description="Disordered" evidence="1">
    <location>
        <begin position="1"/>
        <end position="84"/>
    </location>
</feature>
<evidence type="ECO:0000313" key="3">
    <source>
        <dbReference type="Proteomes" id="UP000007875"/>
    </source>
</evidence>
<dbReference type="HOGENOM" id="CLU_2526800_0_0_1"/>
<evidence type="ECO:0000256" key="1">
    <source>
        <dbReference type="SAM" id="MobiDB-lite"/>
    </source>
</evidence>